<reference evidence="1" key="1">
    <citation type="journal article" date="2014" name="Front. Microbiol.">
        <title>High frequency of phylogenetically diverse reductive dehalogenase-homologous genes in deep subseafloor sedimentary metagenomes.</title>
        <authorList>
            <person name="Kawai M."/>
            <person name="Futagami T."/>
            <person name="Toyoda A."/>
            <person name="Takaki Y."/>
            <person name="Nishi S."/>
            <person name="Hori S."/>
            <person name="Arai W."/>
            <person name="Tsubouchi T."/>
            <person name="Morono Y."/>
            <person name="Uchiyama I."/>
            <person name="Ito T."/>
            <person name="Fujiyama A."/>
            <person name="Inagaki F."/>
            <person name="Takami H."/>
        </authorList>
    </citation>
    <scope>NUCLEOTIDE SEQUENCE</scope>
    <source>
        <strain evidence="1">Expedition CK06-06</strain>
    </source>
</reference>
<gene>
    <name evidence="1" type="ORF">S03H2_64759</name>
</gene>
<accession>X1KGL6</accession>
<evidence type="ECO:0000313" key="1">
    <source>
        <dbReference type="EMBL" id="GAH81208.1"/>
    </source>
</evidence>
<feature type="non-terminal residue" evidence="1">
    <location>
        <position position="1"/>
    </location>
</feature>
<dbReference type="EMBL" id="BARU01042101">
    <property type="protein sequence ID" value="GAH81208.1"/>
    <property type="molecule type" value="Genomic_DNA"/>
</dbReference>
<comment type="caution">
    <text evidence="1">The sequence shown here is derived from an EMBL/GenBank/DDBJ whole genome shotgun (WGS) entry which is preliminary data.</text>
</comment>
<dbReference type="AlphaFoldDB" id="X1KGL6"/>
<sequence>YARDFESTGESYGGLRIRNYSKAGRFVSADLNQEFDFKTNFRISGFFTIEHDNALDPSGFDIALCDKWGEKLSIVLGDGRMNAFSIKMIGEKYGAQPVTARSENIRIWPTTHEGPVYNHFLIQIWQHGGETRCSLYVNRDTPDFSQSSFVHERIVDPRMFSGAIRHIKFKLWKAGILKLYNFEVAELRGG</sequence>
<organism evidence="1">
    <name type="scientific">marine sediment metagenome</name>
    <dbReference type="NCBI Taxonomy" id="412755"/>
    <lineage>
        <taxon>unclassified sequences</taxon>
        <taxon>metagenomes</taxon>
        <taxon>ecological metagenomes</taxon>
    </lineage>
</organism>
<protein>
    <submittedName>
        <fullName evidence="1">Uncharacterized protein</fullName>
    </submittedName>
</protein>
<proteinExistence type="predicted"/>
<name>X1KGL6_9ZZZZ</name>